<dbReference type="EMBL" id="BDSA01000001">
    <property type="protein sequence ID" value="GBE58982.1"/>
    <property type="molecule type" value="Genomic_DNA"/>
</dbReference>
<dbReference type="VEuPathDB" id="PiroplasmaDB:BOVATA_004750"/>
<accession>A0A2H6K7K3</accession>
<keyword evidence="2" id="KW-1185">Reference proteome</keyword>
<reference evidence="1 2" key="1">
    <citation type="journal article" date="2017" name="BMC Genomics">
        <title>Whole-genome assembly of Babesia ovata and comparative genomics between closely related pathogens.</title>
        <authorList>
            <person name="Yamagishi J."/>
            <person name="Asada M."/>
            <person name="Hakimi H."/>
            <person name="Tanaka T.Q."/>
            <person name="Sugimoto C."/>
            <person name="Kawazu S."/>
        </authorList>
    </citation>
    <scope>NUCLEOTIDE SEQUENCE [LARGE SCALE GENOMIC DNA]</scope>
    <source>
        <strain evidence="1 2">Miyake</strain>
    </source>
</reference>
<proteinExistence type="predicted"/>
<dbReference type="GeneID" id="39872752"/>
<organism evidence="1 2">
    <name type="scientific">Babesia ovata</name>
    <dbReference type="NCBI Taxonomy" id="189622"/>
    <lineage>
        <taxon>Eukaryota</taxon>
        <taxon>Sar</taxon>
        <taxon>Alveolata</taxon>
        <taxon>Apicomplexa</taxon>
        <taxon>Aconoidasida</taxon>
        <taxon>Piroplasmida</taxon>
        <taxon>Babesiidae</taxon>
        <taxon>Babesia</taxon>
    </lineage>
</organism>
<evidence type="ECO:0000313" key="2">
    <source>
        <dbReference type="Proteomes" id="UP000236319"/>
    </source>
</evidence>
<comment type="caution">
    <text evidence="1">The sequence shown here is derived from an EMBL/GenBank/DDBJ whole genome shotgun (WGS) entry which is preliminary data.</text>
</comment>
<dbReference type="AlphaFoldDB" id="A0A2H6K7K3"/>
<dbReference type="RefSeq" id="XP_028865225.1">
    <property type="nucleotide sequence ID" value="XM_029009392.1"/>
</dbReference>
<sequence>MPATLSANSLKDSIFFDSLPSQLSSSSMTLCCSVTLKSSSNFGFSFSSSFGAALPSAGVVPLVVVEAPNVNLGPSVVDGLVDDCASLDLLSACESLVAEEPKSPPVVEGAVVLDVPLVVLAPKRFELGVVPVVELPVADVVEVVIVPAVPDVVLVVVSVVLPNILVVLVVAGVACVELVVVLPNKFGAVDPRLFDAPDSPVVVEVAAPNVVVVPDVVVDPEAPNSDEVPVVPGVVEDADVPKIDDVPVVAGVVDVPELPKIDDVPVVPCVVEDPELPKRDDVPVVPLVFVVPNNPAPCVPVVPEVGLVPDVVAAGVEDVPKMFVVDVLGVAAAPLVPEEPNNDVPEVVELLADCPKMLFVVVDPDAG</sequence>
<protein>
    <submittedName>
        <fullName evidence="1">C immunoglobulin-A-binding beta antigen, putative</fullName>
    </submittedName>
</protein>
<name>A0A2H6K7K3_9APIC</name>
<dbReference type="Proteomes" id="UP000236319">
    <property type="component" value="Unassembled WGS sequence"/>
</dbReference>
<gene>
    <name evidence="1" type="ORF">BOVATA_004750</name>
</gene>
<evidence type="ECO:0000313" key="1">
    <source>
        <dbReference type="EMBL" id="GBE58982.1"/>
    </source>
</evidence>